<feature type="compositionally biased region" description="Polar residues" evidence="1">
    <location>
        <begin position="101"/>
        <end position="117"/>
    </location>
</feature>
<organism evidence="3 4">
    <name type="scientific">Rhodopila globiformis</name>
    <name type="common">Rhodopseudomonas globiformis</name>
    <dbReference type="NCBI Taxonomy" id="1071"/>
    <lineage>
        <taxon>Bacteria</taxon>
        <taxon>Pseudomonadati</taxon>
        <taxon>Pseudomonadota</taxon>
        <taxon>Alphaproteobacteria</taxon>
        <taxon>Acetobacterales</taxon>
        <taxon>Acetobacteraceae</taxon>
        <taxon>Rhodopila</taxon>
    </lineage>
</organism>
<evidence type="ECO:0000313" key="3">
    <source>
        <dbReference type="EMBL" id="PPQ34611.1"/>
    </source>
</evidence>
<evidence type="ECO:0000256" key="2">
    <source>
        <dbReference type="SAM" id="Phobius"/>
    </source>
</evidence>
<evidence type="ECO:0000256" key="1">
    <source>
        <dbReference type="SAM" id="MobiDB-lite"/>
    </source>
</evidence>
<comment type="caution">
    <text evidence="3">The sequence shown here is derived from an EMBL/GenBank/DDBJ whole genome shotgun (WGS) entry which is preliminary data.</text>
</comment>
<dbReference type="Proteomes" id="UP000239724">
    <property type="component" value="Unassembled WGS sequence"/>
</dbReference>
<gene>
    <name evidence="3" type="ORF">CCS01_10165</name>
</gene>
<keyword evidence="2" id="KW-1133">Transmembrane helix</keyword>
<keyword evidence="2" id="KW-0472">Membrane</keyword>
<evidence type="ECO:0000313" key="4">
    <source>
        <dbReference type="Proteomes" id="UP000239724"/>
    </source>
</evidence>
<feature type="region of interest" description="Disordered" evidence="1">
    <location>
        <begin position="96"/>
        <end position="117"/>
    </location>
</feature>
<sequence length="148" mass="15348">MNLRPGRPEDPLLDIVFVPPYPTREYCARWCNEQDNRLFRFSKTSVGILSASIILVTCIGMSAFSLSNATNSGFAGDDSAMMPASAAAMPLPAAAVPSAPNQDFSQSGNRTLSAPSSSTPAVCAYTPYVTASCGSMLTVGQGASGSGQ</sequence>
<dbReference type="AlphaFoldDB" id="A0A2S6NIV9"/>
<dbReference type="EMBL" id="NHRY01000098">
    <property type="protein sequence ID" value="PPQ34611.1"/>
    <property type="molecule type" value="Genomic_DNA"/>
</dbReference>
<name>A0A2S6NIV9_RHOGL</name>
<feature type="transmembrane region" description="Helical" evidence="2">
    <location>
        <begin position="46"/>
        <end position="66"/>
    </location>
</feature>
<accession>A0A2S6NIV9</accession>
<reference evidence="3 4" key="1">
    <citation type="journal article" date="2018" name="Arch. Microbiol.">
        <title>New insights into the metabolic potential of the phototrophic purple bacterium Rhodopila globiformis DSM 161(T) from its draft genome sequence and evidence for a vanadium-dependent nitrogenase.</title>
        <authorList>
            <person name="Imhoff J.F."/>
            <person name="Rahn T."/>
            <person name="Kunzel S."/>
            <person name="Neulinger S.C."/>
        </authorList>
    </citation>
    <scope>NUCLEOTIDE SEQUENCE [LARGE SCALE GENOMIC DNA]</scope>
    <source>
        <strain evidence="3 4">DSM 161</strain>
    </source>
</reference>
<keyword evidence="4" id="KW-1185">Reference proteome</keyword>
<proteinExistence type="predicted"/>
<keyword evidence="2" id="KW-0812">Transmembrane</keyword>
<protein>
    <submittedName>
        <fullName evidence="3">Uncharacterized protein</fullName>
    </submittedName>
</protein>